<dbReference type="InterPro" id="IPR038225">
    <property type="entry name" value="TagF_sf"/>
</dbReference>
<dbReference type="RefSeq" id="WP_340365788.1">
    <property type="nucleotide sequence ID" value="NZ_JBBKZV010000016.1"/>
</dbReference>
<sequence length="209" mass="23136">MNDLQSLKVGSVPGWFGKLPGIGDFAHRRLPDAFRAQWDAWLQSGLLSLRERHEADWVERFLEGPLWFFVLGEQVVGPQPWLGVLMPSVDSVGRYFPFTIAVELDLSHDMPGDEASARMRRWWSLAARAALEGLEQDLDAAGFDAALARLFDTELPVSEAAQPVQIPRSGQSAWSSDPDAFGVLPMIVAGLPRDGKFEALFGFEAEAVR</sequence>
<organism evidence="1 2">
    <name type="scientific">Variovorax humicola</name>
    <dbReference type="NCBI Taxonomy" id="1769758"/>
    <lineage>
        <taxon>Bacteria</taxon>
        <taxon>Pseudomonadati</taxon>
        <taxon>Pseudomonadota</taxon>
        <taxon>Betaproteobacteria</taxon>
        <taxon>Burkholderiales</taxon>
        <taxon>Comamonadaceae</taxon>
        <taxon>Variovorax</taxon>
    </lineage>
</organism>
<reference evidence="1 2" key="1">
    <citation type="submission" date="2024-03" db="EMBL/GenBank/DDBJ databases">
        <title>Novel species of the genus Variovorax.</title>
        <authorList>
            <person name="Liu Q."/>
            <person name="Xin Y.-H."/>
        </authorList>
    </citation>
    <scope>NUCLEOTIDE SEQUENCE [LARGE SCALE GENOMIC DNA]</scope>
    <source>
        <strain evidence="1 2">KACC 18501</strain>
    </source>
</reference>
<protein>
    <submittedName>
        <fullName evidence="1">Type VI secretion system-associated protein TagF</fullName>
    </submittedName>
</protein>
<evidence type="ECO:0000313" key="2">
    <source>
        <dbReference type="Proteomes" id="UP001363010"/>
    </source>
</evidence>
<gene>
    <name evidence="1" type="primary">tagF</name>
    <name evidence="1" type="ORF">WKW80_22450</name>
</gene>
<dbReference type="Gene3D" id="3.40.1730.10">
    <property type="entry name" value="pa0076 domain"/>
    <property type="match status" value="1"/>
</dbReference>
<proteinExistence type="predicted"/>
<dbReference type="Pfam" id="PF09867">
    <property type="entry name" value="TagF_N"/>
    <property type="match status" value="1"/>
</dbReference>
<name>A0ABU8W660_9BURK</name>
<dbReference type="NCBIfam" id="TIGR03373">
    <property type="entry name" value="VI_minor_4"/>
    <property type="match status" value="1"/>
</dbReference>
<dbReference type="Proteomes" id="UP001363010">
    <property type="component" value="Unassembled WGS sequence"/>
</dbReference>
<comment type="caution">
    <text evidence="1">The sequence shown here is derived from an EMBL/GenBank/DDBJ whole genome shotgun (WGS) entry which is preliminary data.</text>
</comment>
<accession>A0ABU8W660</accession>
<dbReference type="InterPro" id="IPR017748">
    <property type="entry name" value="TagF"/>
</dbReference>
<keyword evidence="2" id="KW-1185">Reference proteome</keyword>
<dbReference type="EMBL" id="JBBKZV010000016">
    <property type="protein sequence ID" value="MEJ8824766.1"/>
    <property type="molecule type" value="Genomic_DNA"/>
</dbReference>
<evidence type="ECO:0000313" key="1">
    <source>
        <dbReference type="EMBL" id="MEJ8824766.1"/>
    </source>
</evidence>